<feature type="compositionally biased region" description="Low complexity" evidence="5">
    <location>
        <begin position="127"/>
        <end position="139"/>
    </location>
</feature>
<evidence type="ECO:0000313" key="7">
    <source>
        <dbReference type="Proteomes" id="UP000770717"/>
    </source>
</evidence>
<dbReference type="PANTHER" id="PTHR34639">
    <property type="entry name" value="PROTEIN FLATTOP"/>
    <property type="match status" value="1"/>
</dbReference>
<dbReference type="AlphaFoldDB" id="A0A8J6JXS5"/>
<comment type="similarity">
    <text evidence="1">Belongs to the Flattop family.</text>
</comment>
<dbReference type="EMBL" id="WNTK01001091">
    <property type="protein sequence ID" value="KAG9467989.1"/>
    <property type="molecule type" value="Genomic_DNA"/>
</dbReference>
<dbReference type="GO" id="GO:0044782">
    <property type="term" value="P:cilium organization"/>
    <property type="evidence" value="ECO:0007669"/>
    <property type="project" value="TreeGrafter"/>
</dbReference>
<keyword evidence="7" id="KW-1185">Reference proteome</keyword>
<name>A0A8J6JXS5_ELECQ</name>
<comment type="function">
    <text evidence="4">Microtubule inner protein (MIP) part of the dynein-decorated doublet microtubules (DMTs) in cilia axoneme. Acts as a regulator of cilium basal body docking and positioning in mono- and multiciliated cells. Regulates basal body docking and cilia formation in multiciliated lung cells. Regulates kinocilium positioning and stereocilia bundle morphogenesis in the inner ear.</text>
</comment>
<gene>
    <name evidence="6" type="ORF">GDO78_013909</name>
</gene>
<reference evidence="6" key="1">
    <citation type="thesis" date="2020" institute="ProQuest LLC" country="789 East Eisenhower Parkway, Ann Arbor, MI, USA">
        <title>Comparative Genomics and Chromosome Evolution.</title>
        <authorList>
            <person name="Mudd A.B."/>
        </authorList>
    </citation>
    <scope>NUCLEOTIDE SEQUENCE</scope>
    <source>
        <strain evidence="6">HN-11 Male</strain>
        <tissue evidence="6">Kidney and liver</tissue>
    </source>
</reference>
<dbReference type="PANTHER" id="PTHR34639:SF1">
    <property type="entry name" value="PROTEIN FLATTOP"/>
    <property type="match status" value="1"/>
</dbReference>
<evidence type="ECO:0000256" key="2">
    <source>
        <dbReference type="ARBA" id="ARBA00019181"/>
    </source>
</evidence>
<accession>A0A8J6JXS5</accession>
<dbReference type="Proteomes" id="UP000770717">
    <property type="component" value="Unassembled WGS sequence"/>
</dbReference>
<dbReference type="GO" id="GO:0036064">
    <property type="term" value="C:ciliary basal body"/>
    <property type="evidence" value="ECO:0007669"/>
    <property type="project" value="TreeGrafter"/>
</dbReference>
<comment type="caution">
    <text evidence="6">The sequence shown here is derived from an EMBL/GenBank/DDBJ whole genome shotgun (WGS) entry which is preliminary data.</text>
</comment>
<feature type="region of interest" description="Disordered" evidence="5">
    <location>
        <begin position="116"/>
        <end position="192"/>
    </location>
</feature>
<dbReference type="InterPro" id="IPR038797">
    <property type="entry name" value="Fltp"/>
</dbReference>
<organism evidence="6 7">
    <name type="scientific">Eleutherodactylus coqui</name>
    <name type="common">Puerto Rican coqui</name>
    <dbReference type="NCBI Taxonomy" id="57060"/>
    <lineage>
        <taxon>Eukaryota</taxon>
        <taxon>Metazoa</taxon>
        <taxon>Chordata</taxon>
        <taxon>Craniata</taxon>
        <taxon>Vertebrata</taxon>
        <taxon>Euteleostomi</taxon>
        <taxon>Amphibia</taxon>
        <taxon>Batrachia</taxon>
        <taxon>Anura</taxon>
        <taxon>Neobatrachia</taxon>
        <taxon>Hyloidea</taxon>
        <taxon>Eleutherodactylidae</taxon>
        <taxon>Eleutherodactylinae</taxon>
        <taxon>Eleutherodactylus</taxon>
        <taxon>Eleutherodactylus</taxon>
    </lineage>
</organism>
<dbReference type="OrthoDB" id="521617at2759"/>
<protein>
    <recommendedName>
        <fullName evidence="2">Protein Flattop</fullName>
    </recommendedName>
    <alternativeName>
        <fullName evidence="3">Cilia- and flagella-associated protein 126</fullName>
    </alternativeName>
</protein>
<feature type="compositionally biased region" description="Basic and acidic residues" evidence="5">
    <location>
        <begin position="165"/>
        <end position="192"/>
    </location>
</feature>
<evidence type="ECO:0000256" key="1">
    <source>
        <dbReference type="ARBA" id="ARBA00009887"/>
    </source>
</evidence>
<evidence type="ECO:0000313" key="6">
    <source>
        <dbReference type="EMBL" id="KAG9467989.1"/>
    </source>
</evidence>
<proteinExistence type="inferred from homology"/>
<dbReference type="Pfam" id="PF22611">
    <property type="entry name" value="CFAP126"/>
    <property type="match status" value="1"/>
</dbReference>
<evidence type="ECO:0000256" key="4">
    <source>
        <dbReference type="ARBA" id="ARBA00045261"/>
    </source>
</evidence>
<evidence type="ECO:0000256" key="5">
    <source>
        <dbReference type="SAM" id="MobiDB-lite"/>
    </source>
</evidence>
<feature type="region of interest" description="Disordered" evidence="5">
    <location>
        <begin position="23"/>
        <end position="42"/>
    </location>
</feature>
<evidence type="ECO:0000256" key="3">
    <source>
        <dbReference type="ARBA" id="ARBA00033306"/>
    </source>
</evidence>
<dbReference type="CDD" id="cd23705">
    <property type="entry name" value="Flattop"/>
    <property type="match status" value="1"/>
</dbReference>
<sequence>MAADYSANQYDSAFISTKLQNWSVPKPSTERPSAHDGFTQFISNDRGHLLPGVPRSKTSPWGTFIGTWDMPSKIPPAKVSLTSRSADASQRLTEWIKKSESLVTACNGLRPEITGKVSLNKEEDDPPQQQSRSPSQKSDCTPCRPQKDEPEGPTSQPGSRSRSCSSRDEAQKDHETGSGRRTSHHEDLVVEM</sequence>